<dbReference type="PaxDb" id="3708-A0A078GAU0"/>
<keyword evidence="2" id="KW-1185">Reference proteome</keyword>
<sequence length="84" mass="9607">MTNVWLYLSIWPLKGVCHVCKNTLGFDKEIKVPAVFSDYCGEACHLAACCVKTTTEKLYHYLPLNPFRQPLAGYPLLPKLHHPY</sequence>
<protein>
    <submittedName>
        <fullName evidence="1">BnaC06g24890D protein</fullName>
    </submittedName>
</protein>
<gene>
    <name evidence="1" type="primary">BnaC06g24890D</name>
    <name evidence="1" type="ORF">GSBRNA2T00022163001</name>
</gene>
<dbReference type="EMBL" id="LK032144">
    <property type="protein sequence ID" value="CDY23520.1"/>
    <property type="molecule type" value="Genomic_DNA"/>
</dbReference>
<dbReference type="AlphaFoldDB" id="A0A078GAU0"/>
<reference evidence="1 2" key="1">
    <citation type="journal article" date="2014" name="Science">
        <title>Plant genetics. Early allopolyploid evolution in the post-Neolithic Brassica napus oilseed genome.</title>
        <authorList>
            <person name="Chalhoub B."/>
            <person name="Denoeud F."/>
            <person name="Liu S."/>
            <person name="Parkin I.A."/>
            <person name="Tang H."/>
            <person name="Wang X."/>
            <person name="Chiquet J."/>
            <person name="Belcram H."/>
            <person name="Tong C."/>
            <person name="Samans B."/>
            <person name="Correa M."/>
            <person name="Da Silva C."/>
            <person name="Just J."/>
            <person name="Falentin C."/>
            <person name="Koh C.S."/>
            <person name="Le Clainche I."/>
            <person name="Bernard M."/>
            <person name="Bento P."/>
            <person name="Noel B."/>
            <person name="Labadie K."/>
            <person name="Alberti A."/>
            <person name="Charles M."/>
            <person name="Arnaud D."/>
            <person name="Guo H."/>
            <person name="Daviaud C."/>
            <person name="Alamery S."/>
            <person name="Jabbari K."/>
            <person name="Zhao M."/>
            <person name="Edger P.P."/>
            <person name="Chelaifa H."/>
            <person name="Tack D."/>
            <person name="Lassalle G."/>
            <person name="Mestiri I."/>
            <person name="Schnel N."/>
            <person name="Le Paslier M.C."/>
            <person name="Fan G."/>
            <person name="Renault V."/>
            <person name="Bayer P.E."/>
            <person name="Golicz A.A."/>
            <person name="Manoli S."/>
            <person name="Lee T.H."/>
            <person name="Thi V.H."/>
            <person name="Chalabi S."/>
            <person name="Hu Q."/>
            <person name="Fan C."/>
            <person name="Tollenaere R."/>
            <person name="Lu Y."/>
            <person name="Battail C."/>
            <person name="Shen J."/>
            <person name="Sidebottom C.H."/>
            <person name="Wang X."/>
            <person name="Canaguier A."/>
            <person name="Chauveau A."/>
            <person name="Berard A."/>
            <person name="Deniot G."/>
            <person name="Guan M."/>
            <person name="Liu Z."/>
            <person name="Sun F."/>
            <person name="Lim Y.P."/>
            <person name="Lyons E."/>
            <person name="Town C.D."/>
            <person name="Bancroft I."/>
            <person name="Wang X."/>
            <person name="Meng J."/>
            <person name="Ma J."/>
            <person name="Pires J.C."/>
            <person name="King G.J."/>
            <person name="Brunel D."/>
            <person name="Delourme R."/>
            <person name="Renard M."/>
            <person name="Aury J.M."/>
            <person name="Adams K.L."/>
            <person name="Batley J."/>
            <person name="Snowdon R.J."/>
            <person name="Tost J."/>
            <person name="Edwards D."/>
            <person name="Zhou Y."/>
            <person name="Hua W."/>
            <person name="Sharpe A.G."/>
            <person name="Paterson A.H."/>
            <person name="Guan C."/>
            <person name="Wincker P."/>
        </authorList>
    </citation>
    <scope>NUCLEOTIDE SEQUENCE [LARGE SCALE GENOMIC DNA]</scope>
    <source>
        <strain evidence="2">cv. Darmor-bzh</strain>
    </source>
</reference>
<accession>A0A078GAU0</accession>
<proteinExistence type="predicted"/>
<evidence type="ECO:0000313" key="1">
    <source>
        <dbReference type="EMBL" id="CDY23520.1"/>
    </source>
</evidence>
<organism evidence="1 2">
    <name type="scientific">Brassica napus</name>
    <name type="common">Rape</name>
    <dbReference type="NCBI Taxonomy" id="3708"/>
    <lineage>
        <taxon>Eukaryota</taxon>
        <taxon>Viridiplantae</taxon>
        <taxon>Streptophyta</taxon>
        <taxon>Embryophyta</taxon>
        <taxon>Tracheophyta</taxon>
        <taxon>Spermatophyta</taxon>
        <taxon>Magnoliopsida</taxon>
        <taxon>eudicotyledons</taxon>
        <taxon>Gunneridae</taxon>
        <taxon>Pentapetalae</taxon>
        <taxon>rosids</taxon>
        <taxon>malvids</taxon>
        <taxon>Brassicales</taxon>
        <taxon>Brassicaceae</taxon>
        <taxon>Brassiceae</taxon>
        <taxon>Brassica</taxon>
    </lineage>
</organism>
<dbReference type="STRING" id="3708.A0A078GAU0"/>
<dbReference type="Proteomes" id="UP000028999">
    <property type="component" value="Unassembled WGS sequence"/>
</dbReference>
<dbReference type="Gramene" id="CDY23520">
    <property type="protein sequence ID" value="CDY23520"/>
    <property type="gene ID" value="GSBRNA2T00022163001"/>
</dbReference>
<name>A0A078GAU0_BRANA</name>
<evidence type="ECO:0000313" key="2">
    <source>
        <dbReference type="Proteomes" id="UP000028999"/>
    </source>
</evidence>